<dbReference type="SUPFAM" id="SSF103025">
    <property type="entry name" value="Folate-binding domain"/>
    <property type="match status" value="1"/>
</dbReference>
<dbReference type="AlphaFoldDB" id="A0A7J7HDB2"/>
<proteinExistence type="predicted"/>
<name>A0A7J7HDB2_CAMSI</name>
<organism evidence="2 3">
    <name type="scientific">Camellia sinensis</name>
    <name type="common">Tea plant</name>
    <name type="synonym">Thea sinensis</name>
    <dbReference type="NCBI Taxonomy" id="4442"/>
    <lineage>
        <taxon>Eukaryota</taxon>
        <taxon>Viridiplantae</taxon>
        <taxon>Streptophyta</taxon>
        <taxon>Embryophyta</taxon>
        <taxon>Tracheophyta</taxon>
        <taxon>Spermatophyta</taxon>
        <taxon>Magnoliopsida</taxon>
        <taxon>eudicotyledons</taxon>
        <taxon>Gunneridae</taxon>
        <taxon>Pentapetalae</taxon>
        <taxon>asterids</taxon>
        <taxon>Ericales</taxon>
        <taxon>Theaceae</taxon>
        <taxon>Camellia</taxon>
    </lineage>
</organism>
<gene>
    <name evidence="2" type="ORF">HYC85_012722</name>
</gene>
<evidence type="ECO:0000313" key="2">
    <source>
        <dbReference type="EMBL" id="KAF5950729.1"/>
    </source>
</evidence>
<evidence type="ECO:0000259" key="1">
    <source>
        <dbReference type="Pfam" id="PF01571"/>
    </source>
</evidence>
<dbReference type="Proteomes" id="UP000593564">
    <property type="component" value="Unassembled WGS sequence"/>
</dbReference>
<accession>A0A7J7HDB2</accession>
<dbReference type="InterPro" id="IPR027266">
    <property type="entry name" value="TrmE/GcvT-like"/>
</dbReference>
<protein>
    <recommendedName>
        <fullName evidence="1">GCVT N-terminal domain-containing protein</fullName>
    </recommendedName>
</protein>
<comment type="caution">
    <text evidence="2">The sequence shown here is derived from an EMBL/GenBank/DDBJ whole genome shotgun (WGS) entry which is preliminary data.</text>
</comment>
<dbReference type="Gene3D" id="3.30.1360.120">
    <property type="entry name" value="Probable tRNA modification gtpase trme, domain 1"/>
    <property type="match status" value="1"/>
</dbReference>
<dbReference type="InterPro" id="IPR028896">
    <property type="entry name" value="GcvT/YgfZ/DmdA"/>
</dbReference>
<sequence length="88" mass="10034">MVVTQRCFATEAELKKTVLYDFHVSNGGKMVPFVGWSLPIQYKDSIMESTLNCRENGSLFDVSHMCGLSLKGKDCIPFLENLQYIFVY</sequence>
<feature type="domain" description="GCVT N-terminal" evidence="1">
    <location>
        <begin position="19"/>
        <end position="82"/>
    </location>
</feature>
<dbReference type="GO" id="GO:0005739">
    <property type="term" value="C:mitochondrion"/>
    <property type="evidence" value="ECO:0007669"/>
    <property type="project" value="TreeGrafter"/>
</dbReference>
<dbReference type="Pfam" id="PF01571">
    <property type="entry name" value="GCV_T"/>
    <property type="match status" value="1"/>
</dbReference>
<keyword evidence="3" id="KW-1185">Reference proteome</keyword>
<evidence type="ECO:0000313" key="3">
    <source>
        <dbReference type="Proteomes" id="UP000593564"/>
    </source>
</evidence>
<dbReference type="PANTHER" id="PTHR43757:SF2">
    <property type="entry name" value="AMINOMETHYLTRANSFERASE, MITOCHONDRIAL"/>
    <property type="match status" value="1"/>
</dbReference>
<reference evidence="3" key="1">
    <citation type="journal article" date="2020" name="Nat. Commun.">
        <title>Genome assembly of wild tea tree DASZ reveals pedigree and selection history of tea varieties.</title>
        <authorList>
            <person name="Zhang W."/>
            <person name="Zhang Y."/>
            <person name="Qiu H."/>
            <person name="Guo Y."/>
            <person name="Wan H."/>
            <person name="Zhang X."/>
            <person name="Scossa F."/>
            <person name="Alseekh S."/>
            <person name="Zhang Q."/>
            <person name="Wang P."/>
            <person name="Xu L."/>
            <person name="Schmidt M.H."/>
            <person name="Jia X."/>
            <person name="Li D."/>
            <person name="Zhu A."/>
            <person name="Guo F."/>
            <person name="Chen W."/>
            <person name="Ni D."/>
            <person name="Usadel B."/>
            <person name="Fernie A.R."/>
            <person name="Wen W."/>
        </authorList>
    </citation>
    <scope>NUCLEOTIDE SEQUENCE [LARGE SCALE GENOMIC DNA]</scope>
    <source>
        <strain evidence="3">cv. G240</strain>
    </source>
</reference>
<dbReference type="EMBL" id="JACBKZ010000005">
    <property type="protein sequence ID" value="KAF5950729.1"/>
    <property type="molecule type" value="Genomic_DNA"/>
</dbReference>
<dbReference type="PANTHER" id="PTHR43757">
    <property type="entry name" value="AMINOMETHYLTRANSFERASE"/>
    <property type="match status" value="1"/>
</dbReference>
<dbReference type="Gene3D" id="3.30.70.1400">
    <property type="entry name" value="Aminomethyltransferase beta-barrel domains"/>
    <property type="match status" value="1"/>
</dbReference>
<reference evidence="2 3" key="2">
    <citation type="submission" date="2020-07" db="EMBL/GenBank/DDBJ databases">
        <title>Genome assembly of wild tea tree DASZ reveals pedigree and selection history of tea varieties.</title>
        <authorList>
            <person name="Zhang W."/>
        </authorList>
    </citation>
    <scope>NUCLEOTIDE SEQUENCE [LARGE SCALE GENOMIC DNA]</scope>
    <source>
        <strain evidence="3">cv. G240</strain>
        <tissue evidence="2">Leaf</tissue>
    </source>
</reference>
<dbReference type="InterPro" id="IPR006222">
    <property type="entry name" value="GCVT_N"/>
</dbReference>